<dbReference type="InterPro" id="IPR015813">
    <property type="entry name" value="Pyrv/PenolPyrv_kinase-like_dom"/>
</dbReference>
<evidence type="ECO:0000256" key="12">
    <source>
        <dbReference type="ARBA" id="ARBA00022777"/>
    </source>
</evidence>
<dbReference type="EC" id="2.7.3.9" evidence="5"/>
<dbReference type="InterPro" id="IPR036618">
    <property type="entry name" value="PtsI_HPr-bd_sf"/>
</dbReference>
<protein>
    <recommendedName>
        <fullName evidence="5">phosphoenolpyruvate--protein phosphotransferase</fullName>
        <ecNumber evidence="5">2.7.3.9</ecNumber>
    </recommendedName>
</protein>
<dbReference type="InterPro" id="IPR008731">
    <property type="entry name" value="PTS_EIN"/>
</dbReference>
<dbReference type="NCBIfam" id="TIGR01417">
    <property type="entry name" value="PTS_I_fam"/>
    <property type="match status" value="1"/>
</dbReference>
<comment type="subcellular location">
    <subcellularLocation>
        <location evidence="3">Cytoplasm</location>
    </subcellularLocation>
</comment>
<dbReference type="InterPro" id="IPR003018">
    <property type="entry name" value="GAF"/>
</dbReference>
<comment type="cofactor">
    <cofactor evidence="2">
        <name>Mg(2+)</name>
        <dbReference type="ChEBI" id="CHEBI:18420"/>
    </cofactor>
</comment>
<keyword evidence="13" id="KW-0460">Magnesium</keyword>
<dbReference type="SMART" id="SM00065">
    <property type="entry name" value="GAF"/>
    <property type="match status" value="1"/>
</dbReference>
<dbReference type="Gene3D" id="3.20.20.60">
    <property type="entry name" value="Phosphoenolpyruvate-binding domains"/>
    <property type="match status" value="1"/>
</dbReference>
<gene>
    <name evidence="16" type="primary">ptsP</name>
    <name evidence="16" type="ORF">EYW49_04540</name>
</gene>
<keyword evidence="17" id="KW-1185">Reference proteome</keyword>
<dbReference type="SUPFAM" id="SSF51621">
    <property type="entry name" value="Phosphoenolpyruvate/pyruvate domain"/>
    <property type="match status" value="1"/>
</dbReference>
<dbReference type="GO" id="GO:0005737">
    <property type="term" value="C:cytoplasm"/>
    <property type="evidence" value="ECO:0007669"/>
    <property type="project" value="UniProtKB-SubCell"/>
</dbReference>
<evidence type="ECO:0000256" key="8">
    <source>
        <dbReference type="ARBA" id="ARBA00022597"/>
    </source>
</evidence>
<dbReference type="GO" id="GO:0008965">
    <property type="term" value="F:phosphoenolpyruvate-protein phosphotransferase activity"/>
    <property type="evidence" value="ECO:0007669"/>
    <property type="project" value="UniProtKB-EC"/>
</dbReference>
<dbReference type="InterPro" id="IPR008279">
    <property type="entry name" value="PEP-util_enz_mobile_dom"/>
</dbReference>
<keyword evidence="8" id="KW-0762">Sugar transport</keyword>
<evidence type="ECO:0000256" key="10">
    <source>
        <dbReference type="ARBA" id="ARBA00022683"/>
    </source>
</evidence>
<dbReference type="GO" id="GO:0016301">
    <property type="term" value="F:kinase activity"/>
    <property type="evidence" value="ECO:0007669"/>
    <property type="project" value="UniProtKB-KW"/>
</dbReference>
<dbReference type="PANTHER" id="PTHR46244:SF6">
    <property type="entry name" value="PHOSPHOENOLPYRUVATE-PROTEIN PHOSPHOTRANSFERASE"/>
    <property type="match status" value="1"/>
</dbReference>
<evidence type="ECO:0000256" key="5">
    <source>
        <dbReference type="ARBA" id="ARBA00012232"/>
    </source>
</evidence>
<dbReference type="InterPro" id="IPR029016">
    <property type="entry name" value="GAF-like_dom_sf"/>
</dbReference>
<keyword evidence="12" id="KW-0418">Kinase</keyword>
<dbReference type="AlphaFoldDB" id="A0A4Q9VW00"/>
<dbReference type="SUPFAM" id="SSF52009">
    <property type="entry name" value="Phosphohistidine domain"/>
    <property type="match status" value="1"/>
</dbReference>
<dbReference type="PANTHER" id="PTHR46244">
    <property type="entry name" value="PHOSPHOENOLPYRUVATE-PROTEIN PHOSPHOTRANSFERASE"/>
    <property type="match status" value="1"/>
</dbReference>
<comment type="similarity">
    <text evidence="4">Belongs to the PEP-utilizing enzyme family.</text>
</comment>
<evidence type="ECO:0000256" key="2">
    <source>
        <dbReference type="ARBA" id="ARBA00001946"/>
    </source>
</evidence>
<dbReference type="Gene3D" id="3.30.450.40">
    <property type="match status" value="1"/>
</dbReference>
<proteinExistence type="inferred from homology"/>
<organism evidence="16 17">
    <name type="scientific">Siculibacillus lacustris</name>
    <dbReference type="NCBI Taxonomy" id="1549641"/>
    <lineage>
        <taxon>Bacteria</taxon>
        <taxon>Pseudomonadati</taxon>
        <taxon>Pseudomonadota</taxon>
        <taxon>Alphaproteobacteria</taxon>
        <taxon>Hyphomicrobiales</taxon>
        <taxon>Ancalomicrobiaceae</taxon>
        <taxon>Siculibacillus</taxon>
    </lineage>
</organism>
<dbReference type="PRINTS" id="PR01736">
    <property type="entry name" value="PHPHTRNFRASE"/>
</dbReference>
<comment type="caution">
    <text evidence="16">The sequence shown here is derived from an EMBL/GenBank/DDBJ whole genome shotgun (WGS) entry which is preliminary data.</text>
</comment>
<dbReference type="InterPro" id="IPR040442">
    <property type="entry name" value="Pyrv_kinase-like_dom_sf"/>
</dbReference>
<dbReference type="InterPro" id="IPR006318">
    <property type="entry name" value="PTS_EI-like"/>
</dbReference>
<evidence type="ECO:0000256" key="14">
    <source>
        <dbReference type="SAM" id="Coils"/>
    </source>
</evidence>
<dbReference type="Pfam" id="PF01590">
    <property type="entry name" value="GAF"/>
    <property type="match status" value="1"/>
</dbReference>
<dbReference type="SUPFAM" id="SSF47831">
    <property type="entry name" value="Enzyme I of the PEP:sugar phosphotransferase system HPr-binding (sub)domain"/>
    <property type="match status" value="1"/>
</dbReference>
<accession>A0A4Q9VW00</accession>
<dbReference type="EMBL" id="SJFN01000004">
    <property type="protein sequence ID" value="TBW40452.1"/>
    <property type="molecule type" value="Genomic_DNA"/>
</dbReference>
<evidence type="ECO:0000259" key="15">
    <source>
        <dbReference type="SMART" id="SM00065"/>
    </source>
</evidence>
<evidence type="ECO:0000256" key="3">
    <source>
        <dbReference type="ARBA" id="ARBA00004496"/>
    </source>
</evidence>
<evidence type="ECO:0000256" key="1">
    <source>
        <dbReference type="ARBA" id="ARBA00000683"/>
    </source>
</evidence>
<dbReference type="GO" id="GO:0009401">
    <property type="term" value="P:phosphoenolpyruvate-dependent sugar phosphotransferase system"/>
    <property type="evidence" value="ECO:0007669"/>
    <property type="project" value="UniProtKB-KW"/>
</dbReference>
<dbReference type="Gene3D" id="1.10.274.10">
    <property type="entry name" value="PtsI, HPr-binding domain"/>
    <property type="match status" value="1"/>
</dbReference>
<evidence type="ECO:0000256" key="4">
    <source>
        <dbReference type="ARBA" id="ARBA00007837"/>
    </source>
</evidence>
<evidence type="ECO:0000313" key="16">
    <source>
        <dbReference type="EMBL" id="TBW40452.1"/>
    </source>
</evidence>
<evidence type="ECO:0000256" key="9">
    <source>
        <dbReference type="ARBA" id="ARBA00022679"/>
    </source>
</evidence>
<dbReference type="SUPFAM" id="SSF55781">
    <property type="entry name" value="GAF domain-like"/>
    <property type="match status" value="1"/>
</dbReference>
<reference evidence="16 17" key="1">
    <citation type="submission" date="2019-02" db="EMBL/GenBank/DDBJ databases">
        <title>Siculibacillus lacustris gen. nov., sp. nov., a new rosette-forming bacterium isolated from a freshwater crater lake (Lake St. Ana, Romania).</title>
        <authorList>
            <person name="Felfoldi T."/>
            <person name="Marton Z."/>
            <person name="Szabo A."/>
            <person name="Mentes A."/>
            <person name="Boka K."/>
            <person name="Marialigeti K."/>
            <person name="Mathe I."/>
            <person name="Koncz M."/>
            <person name="Schumann P."/>
            <person name="Toth E."/>
        </authorList>
    </citation>
    <scope>NUCLEOTIDE SEQUENCE [LARGE SCALE GENOMIC DNA]</scope>
    <source>
        <strain evidence="16 17">SA-279</strain>
    </source>
</reference>
<keyword evidence="10" id="KW-0598">Phosphotransferase system</keyword>
<dbReference type="InterPro" id="IPR000121">
    <property type="entry name" value="PEP_util_C"/>
</dbReference>
<dbReference type="Pfam" id="PF00391">
    <property type="entry name" value="PEP-utilizers"/>
    <property type="match status" value="1"/>
</dbReference>
<keyword evidence="9 16" id="KW-0808">Transferase</keyword>
<evidence type="ECO:0000313" key="17">
    <source>
        <dbReference type="Proteomes" id="UP000292781"/>
    </source>
</evidence>
<dbReference type="Gene3D" id="3.50.30.10">
    <property type="entry name" value="Phosphohistidine domain"/>
    <property type="match status" value="1"/>
</dbReference>
<evidence type="ECO:0000256" key="6">
    <source>
        <dbReference type="ARBA" id="ARBA00022448"/>
    </source>
</evidence>
<evidence type="ECO:0000256" key="7">
    <source>
        <dbReference type="ARBA" id="ARBA00022490"/>
    </source>
</evidence>
<dbReference type="RefSeq" id="WP_131306639.1">
    <property type="nucleotide sequence ID" value="NZ_SJFN01000004.1"/>
</dbReference>
<sequence length="758" mass="83702">MRGSLGAPRLLLRRLRELMAEPINAQDRLDKIVEQIATNVVAEVCSVYVLRADNVLELTATVGLKREAVHQASLKVGEGLVGLIADEARCLNLPNAQSHPAFAYKPETGEEIFNAFLGVPILRAGRTLGVLVVQNKAHRTYQEEEVEVLQTTAMIIAEMIAAGGLEPLLTPGSSLDLKRAMQMQGVGFGEGVGLGHVVLHEPRVVVSNLIADDARREANRLEAAIEKLRISVDDLLQRSDVDQIGEHRDVLEAYRMFAYDRGWVRKMEEAVKNGLTAEAAVEKVQSDTRARMLRQTDPYLRERLHDFDALANRLLRELMGRPHGPVSGVLPKDAVIVARNMGAADLFDYDRDRVKGLVLEEGSSASHISIVARSMGIAIVGQVPGVVSLVESGDSIIIDGELGVVHLRPASDVEAAFAEKVRFRARKQAQYRRLKSRPSISKDGQHVQLLLNSGLFLDLPHLEDSGASGIGLFRTELQFMVAPAFPRIGEQEQLYRKVLESAGGKPVTFRSLDIGGDKVLPYAQSFEEEENPAMGWRAIRIGLDRPGLLRIQVRALLKAAAGRELRLMFPMITDVSEFERAQALVEREKAFLKRVGYEMPETIKLGVMIEVPSLLFQLDELFGKVHFASVGSNDLFAFAFASDRGNSRMAGRYDTLSRPFLRMLKLIQDKAIEHHVPLTLCGEISGKPIEAMALIGLGYRSISMSSSSVGPVKSMLLELDVAKLRTRLLPRLEPGRTQDDIRKMLKAFAEEQGIPVQP</sequence>
<evidence type="ECO:0000256" key="13">
    <source>
        <dbReference type="ARBA" id="ARBA00022842"/>
    </source>
</evidence>
<dbReference type="Pfam" id="PF05524">
    <property type="entry name" value="PEP-utilisers_N"/>
    <property type="match status" value="1"/>
</dbReference>
<dbReference type="Pfam" id="PF02896">
    <property type="entry name" value="PEP-utilizers_C"/>
    <property type="match status" value="1"/>
</dbReference>
<feature type="coiled-coil region" evidence="14">
    <location>
        <begin position="211"/>
        <end position="238"/>
    </location>
</feature>
<dbReference type="Proteomes" id="UP000292781">
    <property type="component" value="Unassembled WGS sequence"/>
</dbReference>
<keyword evidence="11" id="KW-0479">Metal-binding</keyword>
<dbReference type="OrthoDB" id="9765468at2"/>
<evidence type="ECO:0000256" key="11">
    <source>
        <dbReference type="ARBA" id="ARBA00022723"/>
    </source>
</evidence>
<dbReference type="GO" id="GO:0046872">
    <property type="term" value="F:metal ion binding"/>
    <property type="evidence" value="ECO:0007669"/>
    <property type="project" value="UniProtKB-KW"/>
</dbReference>
<dbReference type="InterPro" id="IPR036637">
    <property type="entry name" value="Phosphohistidine_dom_sf"/>
</dbReference>
<keyword evidence="16" id="KW-0670">Pyruvate</keyword>
<feature type="domain" description="GAF" evidence="15">
    <location>
        <begin position="24"/>
        <end position="170"/>
    </location>
</feature>
<keyword evidence="14" id="KW-0175">Coiled coil</keyword>
<keyword evidence="6" id="KW-0813">Transport</keyword>
<dbReference type="InterPro" id="IPR050499">
    <property type="entry name" value="PEP-utilizing_PTS_enzyme"/>
</dbReference>
<comment type="catalytic activity">
    <reaction evidence="1">
        <text>L-histidyl-[protein] + phosphoenolpyruvate = N(pros)-phospho-L-histidyl-[protein] + pyruvate</text>
        <dbReference type="Rhea" id="RHEA:23880"/>
        <dbReference type="Rhea" id="RHEA-COMP:9745"/>
        <dbReference type="Rhea" id="RHEA-COMP:9746"/>
        <dbReference type="ChEBI" id="CHEBI:15361"/>
        <dbReference type="ChEBI" id="CHEBI:29979"/>
        <dbReference type="ChEBI" id="CHEBI:58702"/>
        <dbReference type="ChEBI" id="CHEBI:64837"/>
        <dbReference type="EC" id="2.7.3.9"/>
    </reaction>
</comment>
<name>A0A4Q9VW00_9HYPH</name>
<keyword evidence="7" id="KW-0963">Cytoplasm</keyword>